<name>A0A392UDC9_9FABA</name>
<feature type="non-terminal residue" evidence="1">
    <location>
        <position position="23"/>
    </location>
</feature>
<proteinExistence type="predicted"/>
<dbReference type="AlphaFoldDB" id="A0A392UDC9"/>
<reference evidence="1 2" key="1">
    <citation type="journal article" date="2018" name="Front. Plant Sci.">
        <title>Red Clover (Trifolium pratense) and Zigzag Clover (T. medium) - A Picture of Genomic Similarities and Differences.</title>
        <authorList>
            <person name="Dluhosova J."/>
            <person name="Istvanek J."/>
            <person name="Nedelnik J."/>
            <person name="Repkova J."/>
        </authorList>
    </citation>
    <scope>NUCLEOTIDE SEQUENCE [LARGE SCALE GENOMIC DNA]</scope>
    <source>
        <strain evidence="2">cv. 10/8</strain>
        <tissue evidence="1">Leaf</tissue>
    </source>
</reference>
<keyword evidence="2" id="KW-1185">Reference proteome</keyword>
<accession>A0A392UDC9</accession>
<organism evidence="1 2">
    <name type="scientific">Trifolium medium</name>
    <dbReference type="NCBI Taxonomy" id="97028"/>
    <lineage>
        <taxon>Eukaryota</taxon>
        <taxon>Viridiplantae</taxon>
        <taxon>Streptophyta</taxon>
        <taxon>Embryophyta</taxon>
        <taxon>Tracheophyta</taxon>
        <taxon>Spermatophyta</taxon>
        <taxon>Magnoliopsida</taxon>
        <taxon>eudicotyledons</taxon>
        <taxon>Gunneridae</taxon>
        <taxon>Pentapetalae</taxon>
        <taxon>rosids</taxon>
        <taxon>fabids</taxon>
        <taxon>Fabales</taxon>
        <taxon>Fabaceae</taxon>
        <taxon>Papilionoideae</taxon>
        <taxon>50 kb inversion clade</taxon>
        <taxon>NPAAA clade</taxon>
        <taxon>Hologalegina</taxon>
        <taxon>IRL clade</taxon>
        <taxon>Trifolieae</taxon>
        <taxon>Trifolium</taxon>
    </lineage>
</organism>
<sequence length="23" mass="2611">MTSALLNVLTSPWPFSMWGIDMI</sequence>
<dbReference type="Proteomes" id="UP000265520">
    <property type="component" value="Unassembled WGS sequence"/>
</dbReference>
<evidence type="ECO:0000313" key="1">
    <source>
        <dbReference type="EMBL" id="MCI70430.1"/>
    </source>
</evidence>
<dbReference type="EMBL" id="LXQA010775791">
    <property type="protein sequence ID" value="MCI70430.1"/>
    <property type="molecule type" value="Genomic_DNA"/>
</dbReference>
<comment type="caution">
    <text evidence="1">The sequence shown here is derived from an EMBL/GenBank/DDBJ whole genome shotgun (WGS) entry which is preliminary data.</text>
</comment>
<evidence type="ECO:0000313" key="2">
    <source>
        <dbReference type="Proteomes" id="UP000265520"/>
    </source>
</evidence>
<protein>
    <submittedName>
        <fullName evidence="1">Uncharacterized protein</fullName>
    </submittedName>
</protein>